<accession>A0A816C1Q4</accession>
<evidence type="ECO:0000313" key="2">
    <source>
        <dbReference type="EMBL" id="CAF1409754.1"/>
    </source>
</evidence>
<evidence type="ECO:0000313" key="3">
    <source>
        <dbReference type="EMBL" id="CAF1617069.1"/>
    </source>
</evidence>
<dbReference type="EMBL" id="CAJNOM010001712">
    <property type="protein sequence ID" value="CAF1617069.1"/>
    <property type="molecule type" value="Genomic_DNA"/>
</dbReference>
<dbReference type="Proteomes" id="UP000663832">
    <property type="component" value="Unassembled WGS sequence"/>
</dbReference>
<sequence length="67" mass="8005">MLFITKLFYYTADDIISCLPLTQQKNMLFEHLRYCFKHLVKQDIFALLNDQTSTSEQLKLRFQQGKS</sequence>
<organism evidence="3 5">
    <name type="scientific">Adineta steineri</name>
    <dbReference type="NCBI Taxonomy" id="433720"/>
    <lineage>
        <taxon>Eukaryota</taxon>
        <taxon>Metazoa</taxon>
        <taxon>Spiralia</taxon>
        <taxon>Gnathifera</taxon>
        <taxon>Rotifera</taxon>
        <taxon>Eurotatoria</taxon>
        <taxon>Bdelloidea</taxon>
        <taxon>Adinetida</taxon>
        <taxon>Adinetidae</taxon>
        <taxon>Adineta</taxon>
    </lineage>
</organism>
<comment type="caution">
    <text evidence="3">The sequence shown here is derived from an EMBL/GenBank/DDBJ whole genome shotgun (WGS) entry which is preliminary data.</text>
</comment>
<keyword evidence="5" id="KW-1185">Reference proteome</keyword>
<dbReference type="Proteomes" id="UP000663877">
    <property type="component" value="Unassembled WGS sequence"/>
</dbReference>
<name>A0A816C1Q4_9BILA</name>
<gene>
    <name evidence="1" type="ORF">BJG266_LOCUS38135</name>
    <name evidence="2" type="ORF">BJG266_LOCUS38139</name>
    <name evidence="3" type="ORF">QVE165_LOCUS54998</name>
    <name evidence="4" type="ORF">QVE165_LOCUS55002</name>
</gene>
<dbReference type="EMBL" id="CAJNOM010001713">
    <property type="protein sequence ID" value="CAF1617094.1"/>
    <property type="molecule type" value="Genomic_DNA"/>
</dbReference>
<evidence type="ECO:0000313" key="5">
    <source>
        <dbReference type="Proteomes" id="UP000663832"/>
    </source>
</evidence>
<reference evidence="3" key="1">
    <citation type="submission" date="2021-02" db="EMBL/GenBank/DDBJ databases">
        <authorList>
            <person name="Nowell W R."/>
        </authorList>
    </citation>
    <scope>NUCLEOTIDE SEQUENCE</scope>
</reference>
<dbReference type="EMBL" id="CAJNOI010001390">
    <property type="protein sequence ID" value="CAF1409697.1"/>
    <property type="molecule type" value="Genomic_DNA"/>
</dbReference>
<dbReference type="AlphaFoldDB" id="A0A816C1Q4"/>
<evidence type="ECO:0000313" key="1">
    <source>
        <dbReference type="EMBL" id="CAF1409697.1"/>
    </source>
</evidence>
<proteinExistence type="predicted"/>
<dbReference type="EMBL" id="CAJNOI010001391">
    <property type="protein sequence ID" value="CAF1409754.1"/>
    <property type="molecule type" value="Genomic_DNA"/>
</dbReference>
<evidence type="ECO:0000313" key="4">
    <source>
        <dbReference type="EMBL" id="CAF1617094.1"/>
    </source>
</evidence>
<protein>
    <submittedName>
        <fullName evidence="3">Uncharacterized protein</fullName>
    </submittedName>
</protein>